<evidence type="ECO:0000313" key="4">
    <source>
        <dbReference type="EMBL" id="MBB5979214.1"/>
    </source>
</evidence>
<dbReference type="GO" id="GO:0042286">
    <property type="term" value="F:glutamate-1-semialdehyde 2,1-aminomutase activity"/>
    <property type="evidence" value="ECO:0007669"/>
    <property type="project" value="UniProtKB-EC"/>
</dbReference>
<evidence type="ECO:0000256" key="3">
    <source>
        <dbReference type="RuleBase" id="RU003560"/>
    </source>
</evidence>
<dbReference type="NCBIfam" id="NF004856">
    <property type="entry name" value="PRK06209.1"/>
    <property type="match status" value="1"/>
</dbReference>
<dbReference type="EMBL" id="JACHNF010000001">
    <property type="protein sequence ID" value="MBB5979214.1"/>
    <property type="molecule type" value="Genomic_DNA"/>
</dbReference>
<dbReference type="PANTHER" id="PTHR43713:SF3">
    <property type="entry name" value="GLUTAMATE-1-SEMIALDEHYDE 2,1-AMINOMUTASE 1, CHLOROPLASTIC-RELATED"/>
    <property type="match status" value="1"/>
</dbReference>
<reference evidence="4 5" key="1">
    <citation type="submission" date="2020-08" db="EMBL/GenBank/DDBJ databases">
        <title>Sequencing the genomes of 1000 actinobacteria strains.</title>
        <authorList>
            <person name="Klenk H.-P."/>
        </authorList>
    </citation>
    <scope>NUCLEOTIDE SEQUENCE [LARGE SCALE GENOMIC DNA]</scope>
    <source>
        <strain evidence="4 5">DSM 17294</strain>
    </source>
</reference>
<keyword evidence="4" id="KW-0413">Isomerase</keyword>
<dbReference type="AlphaFoldDB" id="A0A841DJ90"/>
<name>A0A841DJ90_9ACTN</name>
<dbReference type="Gene3D" id="3.40.640.10">
    <property type="entry name" value="Type I PLP-dependent aspartate aminotransferase-like (Major domain)"/>
    <property type="match status" value="1"/>
</dbReference>
<dbReference type="InterPro" id="IPR015424">
    <property type="entry name" value="PyrdxlP-dep_Trfase"/>
</dbReference>
<dbReference type="Pfam" id="PF00805">
    <property type="entry name" value="Pentapeptide"/>
    <property type="match status" value="1"/>
</dbReference>
<protein>
    <submittedName>
        <fullName evidence="4">Glutamate-1-semialdehyde 2,1-aminomutase</fullName>
        <ecNumber evidence="4">5.4.3.8</ecNumber>
    </submittedName>
</protein>
<keyword evidence="2 3" id="KW-0663">Pyridoxal phosphate</keyword>
<evidence type="ECO:0000256" key="2">
    <source>
        <dbReference type="ARBA" id="ARBA00022898"/>
    </source>
</evidence>
<dbReference type="SUPFAM" id="SSF53383">
    <property type="entry name" value="PLP-dependent transferases"/>
    <property type="match status" value="1"/>
</dbReference>
<dbReference type="InterPro" id="IPR015421">
    <property type="entry name" value="PyrdxlP-dep_Trfase_major"/>
</dbReference>
<comment type="cofactor">
    <cofactor evidence="1">
        <name>pyridoxal 5'-phosphate</name>
        <dbReference type="ChEBI" id="CHEBI:597326"/>
    </cofactor>
</comment>
<evidence type="ECO:0000256" key="1">
    <source>
        <dbReference type="ARBA" id="ARBA00001933"/>
    </source>
</evidence>
<keyword evidence="5" id="KW-1185">Reference proteome</keyword>
<proteinExistence type="inferred from homology"/>
<gene>
    <name evidence="4" type="ORF">HDA44_002555</name>
</gene>
<organism evidence="4 5">
    <name type="scientific">Kribbella solani</name>
    <dbReference type="NCBI Taxonomy" id="236067"/>
    <lineage>
        <taxon>Bacteria</taxon>
        <taxon>Bacillati</taxon>
        <taxon>Actinomycetota</taxon>
        <taxon>Actinomycetes</taxon>
        <taxon>Propionibacteriales</taxon>
        <taxon>Kribbellaceae</taxon>
        <taxon>Kribbella</taxon>
    </lineage>
</organism>
<dbReference type="InterPro" id="IPR015422">
    <property type="entry name" value="PyrdxlP-dep_Trfase_small"/>
</dbReference>
<dbReference type="Proteomes" id="UP000558997">
    <property type="component" value="Unassembled WGS sequence"/>
</dbReference>
<evidence type="ECO:0000313" key="5">
    <source>
        <dbReference type="Proteomes" id="UP000558997"/>
    </source>
</evidence>
<comment type="similarity">
    <text evidence="3">Belongs to the class-III pyridoxal-phosphate-dependent aminotransferase family.</text>
</comment>
<dbReference type="RefSeq" id="WP_184834046.1">
    <property type="nucleotide sequence ID" value="NZ_BAAAVN010000001.1"/>
</dbReference>
<dbReference type="PANTHER" id="PTHR43713">
    <property type="entry name" value="GLUTAMATE-1-SEMIALDEHYDE 2,1-AMINOMUTASE"/>
    <property type="match status" value="1"/>
</dbReference>
<dbReference type="Gene3D" id="3.90.1150.10">
    <property type="entry name" value="Aspartate Aminotransferase, domain 1"/>
    <property type="match status" value="1"/>
</dbReference>
<dbReference type="InterPro" id="IPR005814">
    <property type="entry name" value="Aminotrans_3"/>
</dbReference>
<dbReference type="EC" id="5.4.3.8" evidence="4"/>
<dbReference type="Gene3D" id="2.160.20.80">
    <property type="entry name" value="E3 ubiquitin-protein ligase SopA"/>
    <property type="match status" value="1"/>
</dbReference>
<dbReference type="SUPFAM" id="SSF141571">
    <property type="entry name" value="Pentapeptide repeat-like"/>
    <property type="match status" value="1"/>
</dbReference>
<sequence>MTNAHLTNADVTKADVTKADVTKADVTKADVTKADVTKAHLTKSFEKSVAANKRLHDVIPGGAHTYAKGDDQYPEDLAPVIDRGDGAHVWDVDGNEYIEYGAGLRAVSLGHRYPKVLEAVRRELDRGSNFVRPSIVELEAAERFLTAVPTAEMVKFAKNGSDATTAAVKLARAVTGRRLVALCSDQAFFSIDDWFIARTPMAAGIPAEISGLTVGFPYGDLTAAEELFQRHDGEIACLILEAATQHDPPAGYLAGLRDLAHRYGALLIFDEMISGFRFSASGAQGLYGVTPDLSTFGKALGNGFAVSALAGKREYLERGGLRDSRERVFLLSTTHGAETHSLAAAIAVMDVYAEEGIAERLHVIGDKLAAGVRAVAAAAGVQDHVVVRGRASNLVFATLDEQLAPSQPYRTLFLRELILGGVIGPSFVVSSALTDADIDRTVEVVGNACKVYRQALDAQDVAAFLQGRPVKPVFRTYV</sequence>
<accession>A0A841DJ90</accession>
<dbReference type="InterPro" id="IPR001646">
    <property type="entry name" value="5peptide_repeat"/>
</dbReference>
<dbReference type="GO" id="GO:0030170">
    <property type="term" value="F:pyridoxal phosphate binding"/>
    <property type="evidence" value="ECO:0007669"/>
    <property type="project" value="InterPro"/>
</dbReference>
<dbReference type="GO" id="GO:0008483">
    <property type="term" value="F:transaminase activity"/>
    <property type="evidence" value="ECO:0007669"/>
    <property type="project" value="InterPro"/>
</dbReference>
<comment type="caution">
    <text evidence="4">The sequence shown here is derived from an EMBL/GenBank/DDBJ whole genome shotgun (WGS) entry which is preliminary data.</text>
</comment>
<dbReference type="Pfam" id="PF00202">
    <property type="entry name" value="Aminotran_3"/>
    <property type="match status" value="1"/>
</dbReference>